<keyword evidence="6" id="KW-0677">Repeat</keyword>
<dbReference type="STRING" id="529704.SAMN02927913_1375"/>
<feature type="binding site" description="axial binding residue" evidence="10">
    <location>
        <position position="64"/>
    </location>
    <ligand>
        <name>heme c</name>
        <dbReference type="ChEBI" id="CHEBI:61717"/>
        <label>1</label>
    </ligand>
    <ligandPart>
        <name>Fe</name>
        <dbReference type="ChEBI" id="CHEBI:18248"/>
    </ligandPart>
</feature>
<feature type="domain" description="Cytochrome c" evidence="12">
    <location>
        <begin position="191"/>
        <end position="299"/>
    </location>
</feature>
<dbReference type="RefSeq" id="WP_091335214.1">
    <property type="nucleotide sequence ID" value="NZ_FNYC01000002.1"/>
</dbReference>
<dbReference type="GO" id="GO:0020037">
    <property type="term" value="F:heme binding"/>
    <property type="evidence" value="ECO:0007669"/>
    <property type="project" value="InterPro"/>
</dbReference>
<feature type="binding site" description="axial binding residue" evidence="10">
    <location>
        <position position="329"/>
    </location>
    <ligand>
        <name>heme c</name>
        <dbReference type="ChEBI" id="CHEBI:61717"/>
        <label>3</label>
    </ligand>
    <ligandPart>
        <name>Fe</name>
        <dbReference type="ChEBI" id="CHEBI:18248"/>
    </ligandPart>
</feature>
<name>A0A1H6SV60_9GAMM</name>
<feature type="binding site" description="covalent" evidence="9">
    <location>
        <position position="60"/>
    </location>
    <ligand>
        <name>heme c</name>
        <dbReference type="ChEBI" id="CHEBI:61717"/>
        <label>1</label>
    </ligand>
</feature>
<dbReference type="GO" id="GO:0005506">
    <property type="term" value="F:iron ion binding"/>
    <property type="evidence" value="ECO:0007669"/>
    <property type="project" value="InterPro"/>
</dbReference>
<dbReference type="Gene3D" id="1.10.760.10">
    <property type="entry name" value="Cytochrome c-like domain"/>
    <property type="match status" value="2"/>
</dbReference>
<comment type="subcellular location">
    <subcellularLocation>
        <location evidence="1">Cell membrane</location>
    </subcellularLocation>
</comment>
<accession>A0A1H6SV60</accession>
<evidence type="ECO:0000259" key="12">
    <source>
        <dbReference type="PROSITE" id="PS51007"/>
    </source>
</evidence>
<feature type="domain" description="Cytochrome c" evidence="12">
    <location>
        <begin position="46"/>
        <end position="149"/>
    </location>
</feature>
<dbReference type="PROSITE" id="PS51007">
    <property type="entry name" value="CYTC"/>
    <property type="match status" value="3"/>
</dbReference>
<evidence type="ECO:0000256" key="4">
    <source>
        <dbReference type="ARBA" id="ARBA00022723"/>
    </source>
</evidence>
<keyword evidence="14" id="KW-1185">Reference proteome</keyword>
<dbReference type="Proteomes" id="UP000199420">
    <property type="component" value="Unassembled WGS sequence"/>
</dbReference>
<comment type="cofactor">
    <cofactor evidence="9">
        <name>heme c</name>
        <dbReference type="ChEBI" id="CHEBI:61717"/>
    </cofactor>
    <text evidence="9">Binds 3 heme c groups covalently per subunit.</text>
</comment>
<sequence length="427" mass="45897">MSAARLFGFGCLLALLAVCAACSHDRDEAAPSTVKLGERMSPGPWGQISRGRYLVRAGDCAACHTAEGGAPFAGDRAIPTPFGTIYSSNITPDPDTGIGRWTDEDFYRAMHEGIDREGDHLYPAFPYPWYTRLSRDDVLAIKAYLDTLTPVRQAHRPDELPWPLDQRGVMAVWNGMYFDAGTFQPDPKRSPQWNRGAYLVKGLGHCGACHSDKNFAGATDKDDPLTGGFAENAFAPSLAGGTRDGLGSWPEQDIVQYLGTGRNGRTSAAGPMAEVVEDSTQYLSKPDLQAIAVYLKSLPARKDSAVASVDKDTLDRGAALYVDNCEGCHLKQGQGEPGAFPPLRQSSAVQAKSADTLINVILNGSRIPRTAAEPTGLAMQGFADHLDDAQIADLTTYIRNAWGNRGEAVDAGHVEDLRKSLRQSPGG</sequence>
<feature type="binding site" description="axial binding residue" evidence="10">
    <location>
        <position position="210"/>
    </location>
    <ligand>
        <name>heme c</name>
        <dbReference type="ChEBI" id="CHEBI:61717"/>
        <label>2</label>
    </ligand>
    <ligandPart>
        <name>Fe</name>
        <dbReference type="ChEBI" id="CHEBI:18248"/>
    </ligandPart>
</feature>
<keyword evidence="5 11" id="KW-0732">Signal</keyword>
<evidence type="ECO:0000313" key="13">
    <source>
        <dbReference type="EMBL" id="SEI68677.1"/>
    </source>
</evidence>
<evidence type="ECO:0000256" key="5">
    <source>
        <dbReference type="ARBA" id="ARBA00022729"/>
    </source>
</evidence>
<dbReference type="EMBL" id="FNYC01000002">
    <property type="protein sequence ID" value="SEI68677.1"/>
    <property type="molecule type" value="Genomic_DNA"/>
</dbReference>
<feature type="domain" description="Cytochrome c" evidence="12">
    <location>
        <begin position="312"/>
        <end position="402"/>
    </location>
</feature>
<feature type="chain" id="PRO_5011760142" evidence="11">
    <location>
        <begin position="21"/>
        <end position="427"/>
    </location>
</feature>
<proteinExistence type="predicted"/>
<feature type="binding site" description="covalent" evidence="9">
    <location>
        <position position="209"/>
    </location>
    <ligand>
        <name>heme c</name>
        <dbReference type="ChEBI" id="CHEBI:61717"/>
        <label>2</label>
    </ligand>
</feature>
<keyword evidence="2" id="KW-1003">Cell membrane</keyword>
<dbReference type="OrthoDB" id="9811281at2"/>
<dbReference type="GO" id="GO:0016614">
    <property type="term" value="F:oxidoreductase activity, acting on CH-OH group of donors"/>
    <property type="evidence" value="ECO:0007669"/>
    <property type="project" value="InterPro"/>
</dbReference>
<organism evidence="13 14">
    <name type="scientific">Frateuria terrea</name>
    <dbReference type="NCBI Taxonomy" id="529704"/>
    <lineage>
        <taxon>Bacteria</taxon>
        <taxon>Pseudomonadati</taxon>
        <taxon>Pseudomonadota</taxon>
        <taxon>Gammaproteobacteria</taxon>
        <taxon>Lysobacterales</taxon>
        <taxon>Rhodanobacteraceae</taxon>
        <taxon>Frateuria</taxon>
    </lineage>
</organism>
<evidence type="ECO:0000256" key="9">
    <source>
        <dbReference type="PIRSR" id="PIRSR000018-50"/>
    </source>
</evidence>
<keyword evidence="4 10" id="KW-0479">Metal-binding</keyword>
<evidence type="ECO:0000256" key="7">
    <source>
        <dbReference type="ARBA" id="ARBA00023004"/>
    </source>
</evidence>
<dbReference type="Pfam" id="PF00034">
    <property type="entry name" value="Cytochrom_C"/>
    <property type="match status" value="2"/>
</dbReference>
<dbReference type="InterPro" id="IPR014353">
    <property type="entry name" value="Membr-bd_ADH_cyt_c"/>
</dbReference>
<evidence type="ECO:0000256" key="1">
    <source>
        <dbReference type="ARBA" id="ARBA00004236"/>
    </source>
</evidence>
<evidence type="ECO:0000256" key="8">
    <source>
        <dbReference type="ARBA" id="ARBA00023136"/>
    </source>
</evidence>
<keyword evidence="3 9" id="KW-0349">Heme</keyword>
<feature type="binding site" description="covalent" evidence="9">
    <location>
        <position position="328"/>
    </location>
    <ligand>
        <name>heme c</name>
        <dbReference type="ChEBI" id="CHEBI:61717"/>
        <label>3</label>
    </ligand>
</feature>
<feature type="binding site" description="covalent" evidence="9">
    <location>
        <position position="325"/>
    </location>
    <ligand>
        <name>heme c</name>
        <dbReference type="ChEBI" id="CHEBI:61717"/>
        <label>3</label>
    </ligand>
</feature>
<dbReference type="InterPro" id="IPR051459">
    <property type="entry name" value="Cytochrome_c-type_DH"/>
</dbReference>
<dbReference type="AlphaFoldDB" id="A0A1H6SV60"/>
<keyword evidence="7 10" id="KW-0408">Iron</keyword>
<feature type="binding site" description="covalent" evidence="9">
    <location>
        <position position="63"/>
    </location>
    <ligand>
        <name>heme c</name>
        <dbReference type="ChEBI" id="CHEBI:61717"/>
        <label>1</label>
    </ligand>
</feature>
<evidence type="ECO:0000256" key="11">
    <source>
        <dbReference type="SAM" id="SignalP"/>
    </source>
</evidence>
<evidence type="ECO:0000256" key="3">
    <source>
        <dbReference type="ARBA" id="ARBA00022617"/>
    </source>
</evidence>
<dbReference type="GO" id="GO:0005886">
    <property type="term" value="C:plasma membrane"/>
    <property type="evidence" value="ECO:0007669"/>
    <property type="project" value="UniProtKB-SubCell"/>
</dbReference>
<evidence type="ECO:0000256" key="2">
    <source>
        <dbReference type="ARBA" id="ARBA00022475"/>
    </source>
</evidence>
<protein>
    <submittedName>
        <fullName evidence="13">Cytochrome c, mono-and diheme variants</fullName>
    </submittedName>
</protein>
<evidence type="ECO:0000313" key="14">
    <source>
        <dbReference type="Proteomes" id="UP000199420"/>
    </source>
</evidence>
<evidence type="ECO:0000256" key="6">
    <source>
        <dbReference type="ARBA" id="ARBA00022737"/>
    </source>
</evidence>
<dbReference type="PANTHER" id="PTHR35008">
    <property type="entry name" value="BLL4482 PROTEIN-RELATED"/>
    <property type="match status" value="1"/>
</dbReference>
<feature type="binding site" description="covalent" evidence="9">
    <location>
        <position position="206"/>
    </location>
    <ligand>
        <name>heme c</name>
        <dbReference type="ChEBI" id="CHEBI:61717"/>
        <label>2</label>
    </ligand>
</feature>
<keyword evidence="8" id="KW-0472">Membrane</keyword>
<gene>
    <name evidence="13" type="ORF">SAMN04487997_1460</name>
</gene>
<dbReference type="GO" id="GO:0009055">
    <property type="term" value="F:electron transfer activity"/>
    <property type="evidence" value="ECO:0007669"/>
    <property type="project" value="InterPro"/>
</dbReference>
<dbReference type="PANTHER" id="PTHR35008:SF8">
    <property type="entry name" value="ALCOHOL DEHYDROGENASE CYTOCHROME C SUBUNIT"/>
    <property type="match status" value="1"/>
</dbReference>
<dbReference type="SUPFAM" id="SSF46626">
    <property type="entry name" value="Cytochrome c"/>
    <property type="match status" value="3"/>
</dbReference>
<dbReference type="PIRSF" id="PIRSF000018">
    <property type="entry name" value="Mb_ADH_cyt_c"/>
    <property type="match status" value="1"/>
</dbReference>
<evidence type="ECO:0000256" key="10">
    <source>
        <dbReference type="PIRSR" id="PIRSR000018-51"/>
    </source>
</evidence>
<dbReference type="InterPro" id="IPR009056">
    <property type="entry name" value="Cyt_c-like_dom"/>
</dbReference>
<feature type="signal peptide" evidence="11">
    <location>
        <begin position="1"/>
        <end position="20"/>
    </location>
</feature>
<dbReference type="InterPro" id="IPR036909">
    <property type="entry name" value="Cyt_c-like_dom_sf"/>
</dbReference>
<reference evidence="13 14" key="1">
    <citation type="submission" date="2016-10" db="EMBL/GenBank/DDBJ databases">
        <authorList>
            <person name="de Groot N.N."/>
        </authorList>
    </citation>
    <scope>NUCLEOTIDE SEQUENCE [LARGE SCALE GENOMIC DNA]</scope>
    <source>
        <strain evidence="13 14">DSM 26515</strain>
    </source>
</reference>